<accession>A0A0D3DKE3</accession>
<dbReference type="Gramene" id="Bo8g024340.1">
    <property type="protein sequence ID" value="Bo8g024340.1"/>
    <property type="gene ID" value="Bo8g024340"/>
</dbReference>
<dbReference type="AlphaFoldDB" id="A0A0D3DKE3"/>
<organism evidence="1 2">
    <name type="scientific">Brassica oleracea var. oleracea</name>
    <dbReference type="NCBI Taxonomy" id="109376"/>
    <lineage>
        <taxon>Eukaryota</taxon>
        <taxon>Viridiplantae</taxon>
        <taxon>Streptophyta</taxon>
        <taxon>Embryophyta</taxon>
        <taxon>Tracheophyta</taxon>
        <taxon>Spermatophyta</taxon>
        <taxon>Magnoliopsida</taxon>
        <taxon>eudicotyledons</taxon>
        <taxon>Gunneridae</taxon>
        <taxon>Pentapetalae</taxon>
        <taxon>rosids</taxon>
        <taxon>malvids</taxon>
        <taxon>Brassicales</taxon>
        <taxon>Brassicaceae</taxon>
        <taxon>Brassiceae</taxon>
        <taxon>Brassica</taxon>
    </lineage>
</organism>
<evidence type="ECO:0000313" key="2">
    <source>
        <dbReference type="Proteomes" id="UP000032141"/>
    </source>
</evidence>
<proteinExistence type="predicted"/>
<dbReference type="EnsemblPlants" id="Bo8g024340.1">
    <property type="protein sequence ID" value="Bo8g024340.1"/>
    <property type="gene ID" value="Bo8g024340"/>
</dbReference>
<name>A0A0D3DKE3_BRAOL</name>
<dbReference type="HOGENOM" id="CLU_2888880_0_0_1"/>
<keyword evidence="2" id="KW-1185">Reference proteome</keyword>
<evidence type="ECO:0000313" key="1">
    <source>
        <dbReference type="EnsemblPlants" id="Bo8g024340.1"/>
    </source>
</evidence>
<protein>
    <submittedName>
        <fullName evidence="1">Uncharacterized protein</fullName>
    </submittedName>
</protein>
<reference evidence="1" key="2">
    <citation type="submission" date="2015-03" db="UniProtKB">
        <authorList>
            <consortium name="EnsemblPlants"/>
        </authorList>
    </citation>
    <scope>IDENTIFICATION</scope>
</reference>
<dbReference type="Proteomes" id="UP000032141">
    <property type="component" value="Chromosome C8"/>
</dbReference>
<reference evidence="1 2" key="1">
    <citation type="journal article" date="2014" name="Genome Biol.">
        <title>Transcriptome and methylome profiling reveals relics of genome dominance in the mesopolyploid Brassica oleracea.</title>
        <authorList>
            <person name="Parkin I.A."/>
            <person name="Koh C."/>
            <person name="Tang H."/>
            <person name="Robinson S.J."/>
            <person name="Kagale S."/>
            <person name="Clarke W.E."/>
            <person name="Town C.D."/>
            <person name="Nixon J."/>
            <person name="Krishnakumar V."/>
            <person name="Bidwell S.L."/>
            <person name="Denoeud F."/>
            <person name="Belcram H."/>
            <person name="Links M.G."/>
            <person name="Just J."/>
            <person name="Clarke C."/>
            <person name="Bender T."/>
            <person name="Huebert T."/>
            <person name="Mason A.S."/>
            <person name="Pires J.C."/>
            <person name="Barker G."/>
            <person name="Moore J."/>
            <person name="Walley P.G."/>
            <person name="Manoli S."/>
            <person name="Batley J."/>
            <person name="Edwards D."/>
            <person name="Nelson M.N."/>
            <person name="Wang X."/>
            <person name="Paterson A.H."/>
            <person name="King G."/>
            <person name="Bancroft I."/>
            <person name="Chalhoub B."/>
            <person name="Sharpe A.G."/>
        </authorList>
    </citation>
    <scope>NUCLEOTIDE SEQUENCE</scope>
    <source>
        <strain evidence="1 2">cv. TO1000</strain>
    </source>
</reference>
<sequence length="63" mass="6965">MLVISMLNASRPHGKAKNSSMSPSSSACSLCIFILRFVDSKTDETIARHASFIRISRFLTVFS</sequence>